<keyword evidence="9" id="KW-1185">Reference proteome</keyword>
<dbReference type="VEuPathDB" id="FungiDB:CD36_73940"/>
<dbReference type="HOGENOM" id="CLU_050461_0_0_1"/>
<dbReference type="GO" id="GO:0008171">
    <property type="term" value="F:O-methyltransferase activity"/>
    <property type="evidence" value="ECO:0007669"/>
    <property type="project" value="InterPro"/>
</dbReference>
<dbReference type="CGD" id="CAL0000168241">
    <property type="gene designation" value="Cd36_73940"/>
</dbReference>
<dbReference type="Pfam" id="PF01596">
    <property type="entry name" value="Methyltransf_3"/>
    <property type="match status" value="1"/>
</dbReference>
<evidence type="ECO:0000313" key="8">
    <source>
        <dbReference type="EMBL" id="CAX40945.1"/>
    </source>
</evidence>
<name>B9WJY7_CANDC</name>
<evidence type="ECO:0000256" key="5">
    <source>
        <dbReference type="ARBA" id="ARBA00022939"/>
    </source>
</evidence>
<dbReference type="SUPFAM" id="SSF53335">
    <property type="entry name" value="S-adenosyl-L-methionine-dependent methyltransferases"/>
    <property type="match status" value="1"/>
</dbReference>
<evidence type="ECO:0000256" key="1">
    <source>
        <dbReference type="ARBA" id="ARBA00012880"/>
    </source>
</evidence>
<dbReference type="GeneID" id="8049083"/>
<dbReference type="EMBL" id="FM992694">
    <property type="protein sequence ID" value="CAX40945.1"/>
    <property type="molecule type" value="Genomic_DNA"/>
</dbReference>
<gene>
    <name evidence="8" type="primary">CMT1</name>
    <name evidence="7" type="ordered locus">Cd36_73940</name>
    <name evidence="8" type="ORF">CD36_73940</name>
</gene>
<dbReference type="EC" id="2.1.1.6" evidence="1"/>
<dbReference type="KEGG" id="cdu:CD36_73940"/>
<dbReference type="GO" id="GO:0006584">
    <property type="term" value="P:catecholamine metabolic process"/>
    <property type="evidence" value="ECO:0007669"/>
    <property type="project" value="UniProtKB-KW"/>
</dbReference>
<evidence type="ECO:0000256" key="3">
    <source>
        <dbReference type="ARBA" id="ARBA00022679"/>
    </source>
</evidence>
<dbReference type="PROSITE" id="PS51682">
    <property type="entry name" value="SAM_OMT_I"/>
    <property type="match status" value="1"/>
</dbReference>
<proteinExistence type="inferred from homology"/>
<dbReference type="Gene3D" id="3.40.50.150">
    <property type="entry name" value="Vaccinia Virus protein VP39"/>
    <property type="match status" value="1"/>
</dbReference>
<dbReference type="Proteomes" id="UP000002605">
    <property type="component" value="Chromosome 7"/>
</dbReference>
<evidence type="ECO:0000313" key="9">
    <source>
        <dbReference type="Proteomes" id="UP000002605"/>
    </source>
</evidence>
<dbReference type="AlphaFoldDB" id="B9WJY7"/>
<evidence type="ECO:0000256" key="2">
    <source>
        <dbReference type="ARBA" id="ARBA00022603"/>
    </source>
</evidence>
<dbReference type="PANTHER" id="PTHR43836:SF2">
    <property type="entry name" value="CATECHOL O-METHYLTRANSFERASE 1-RELATED"/>
    <property type="match status" value="1"/>
</dbReference>
<dbReference type="RefSeq" id="XP_002421601.1">
    <property type="nucleotide sequence ID" value="XM_002421556.1"/>
</dbReference>
<dbReference type="GO" id="GO:0032259">
    <property type="term" value="P:methylation"/>
    <property type="evidence" value="ECO:0007669"/>
    <property type="project" value="UniProtKB-KW"/>
</dbReference>
<keyword evidence="2 8" id="KW-0489">Methyltransferase</keyword>
<keyword evidence="3 8" id="KW-0808">Transferase</keyword>
<dbReference type="InterPro" id="IPR029063">
    <property type="entry name" value="SAM-dependent_MTases_sf"/>
</dbReference>
<dbReference type="PANTHER" id="PTHR43836">
    <property type="entry name" value="CATECHOL O-METHYLTRANSFERASE 1-RELATED"/>
    <property type="match status" value="1"/>
</dbReference>
<dbReference type="OrthoDB" id="186626at2759"/>
<dbReference type="InterPro" id="IPR002935">
    <property type="entry name" value="SAM_O-MeTrfase"/>
</dbReference>
<keyword evidence="5" id="KW-0128">Catecholamine metabolism</keyword>
<accession>B9WJY7</accession>
<evidence type="ECO:0000256" key="6">
    <source>
        <dbReference type="ARBA" id="ARBA00023453"/>
    </source>
</evidence>
<dbReference type="eggNOG" id="KOG1663">
    <property type="taxonomic scope" value="Eukaryota"/>
</dbReference>
<reference evidence="8 9" key="1">
    <citation type="journal article" date="2009" name="Genome Res.">
        <title>Comparative genomics of the fungal pathogens Candida dubliniensis and Candida albicans.</title>
        <authorList>
            <person name="Jackson A.P."/>
            <person name="Gamble J.A."/>
            <person name="Yeomans T."/>
            <person name="Moran G.P."/>
            <person name="Saunders D."/>
            <person name="Harris D."/>
            <person name="Aslett M."/>
            <person name="Barrell J.F."/>
            <person name="Butler G."/>
            <person name="Citiulo F."/>
            <person name="Coleman D.C."/>
            <person name="de Groot P.W.J."/>
            <person name="Goodwin T.J."/>
            <person name="Quail M.A."/>
            <person name="McQuillan J."/>
            <person name="Munro C.A."/>
            <person name="Pain A."/>
            <person name="Poulter R.T."/>
            <person name="Rajandream M.A."/>
            <person name="Renauld H."/>
            <person name="Spiering M.J."/>
            <person name="Tivey A."/>
            <person name="Gow N.A.R."/>
            <person name="Barrell B."/>
            <person name="Sullivan D.J."/>
            <person name="Berriman M."/>
        </authorList>
    </citation>
    <scope>NUCLEOTIDE SEQUENCE [LARGE SCALE GENOMIC DNA]</scope>
    <source>
        <strain evidence="9">CD36 / ATCC MYA-646 / CBS 7987 / NCPF 3949 / NRRL Y-17841</strain>
    </source>
</reference>
<keyword evidence="4" id="KW-0949">S-adenosyl-L-methionine</keyword>
<comment type="similarity">
    <text evidence="6">Belongs to the class I-like SAM-binding methyltransferase superfamily. Cation-dependent O-methyltransferase family.</text>
</comment>
<evidence type="ECO:0000256" key="4">
    <source>
        <dbReference type="ARBA" id="ARBA00022691"/>
    </source>
</evidence>
<protein>
    <recommendedName>
        <fullName evidence="1">catechol O-methyltransferase</fullName>
        <ecNumber evidence="1">2.1.1.6</ecNumber>
    </recommendedName>
</protein>
<organism evidence="8 9">
    <name type="scientific">Candida dubliniensis (strain CD36 / ATCC MYA-646 / CBS 7987 / NCPF 3949 / NRRL Y-17841)</name>
    <name type="common">Yeast</name>
    <dbReference type="NCBI Taxonomy" id="573826"/>
    <lineage>
        <taxon>Eukaryota</taxon>
        <taxon>Fungi</taxon>
        <taxon>Dikarya</taxon>
        <taxon>Ascomycota</taxon>
        <taxon>Saccharomycotina</taxon>
        <taxon>Pichiomycetes</taxon>
        <taxon>Debaryomycetaceae</taxon>
        <taxon>Candida/Lodderomyces clade</taxon>
        <taxon>Candida</taxon>
    </lineage>
</organism>
<evidence type="ECO:0000313" key="7">
    <source>
        <dbReference type="CGD" id="CAL0000168241"/>
    </source>
</evidence>
<sequence length="250" mass="28331">MSKETEFYNYITSLPEETLTQVKGKPLEVLKLIDEYPQSFMNIGPYKGKHIVAKIKEKAPKTMIELGGYLGYSAVLFASEIADDPEAKYYSFELNPEFAKIANYVIGLAGLSDKVEIIVGKASYNLPAFRKRLFSEKKHYTALDFIFIDHWKDMYVPDLRVLESLNLIAPGTLLVADNIITPGAPQYVAYVNFSPDEKKLYNETTANPEGKEFIGRWNILYSTKTIEVVNPKNNHKDAIEVTKCVDYFSG</sequence>